<dbReference type="HOGENOM" id="CLU_077650_6_0_7"/>
<keyword evidence="1" id="KW-0143">Chaperone</keyword>
<name>Q6ARY8_DESPS</name>
<dbReference type="PANTHER" id="PTHR34227">
    <property type="entry name" value="CHAPERONE PROTEIN YCDY"/>
    <property type="match status" value="1"/>
</dbReference>
<dbReference type="InterPro" id="IPR050289">
    <property type="entry name" value="TorD/DmsD_chaperones"/>
</dbReference>
<dbReference type="STRING" id="177439.DP0158"/>
<dbReference type="InterPro" id="IPR036411">
    <property type="entry name" value="TorD-like_sf"/>
</dbReference>
<gene>
    <name evidence="2" type="ordered locus">DP0158</name>
</gene>
<dbReference type="Proteomes" id="UP000000602">
    <property type="component" value="Chromosome"/>
</dbReference>
<reference evidence="3" key="1">
    <citation type="journal article" date="2004" name="Environ. Microbiol.">
        <title>The genome of Desulfotalea psychrophila, a sulfate-reducing bacterium from permanently cold Arctic sediments.</title>
        <authorList>
            <person name="Rabus R."/>
            <person name="Ruepp A."/>
            <person name="Frickey T."/>
            <person name="Rattei T."/>
            <person name="Fartmann B."/>
            <person name="Stark M."/>
            <person name="Bauer M."/>
            <person name="Zibat A."/>
            <person name="Lombardot T."/>
            <person name="Becker I."/>
            <person name="Amann J."/>
            <person name="Gellner K."/>
            <person name="Teeling H."/>
            <person name="Leuschner W.D."/>
            <person name="Gloeckner F.-O."/>
            <person name="Lupas A.N."/>
            <person name="Amann R."/>
            <person name="Klenk H.-P."/>
        </authorList>
    </citation>
    <scope>NUCLEOTIDE SEQUENCE [LARGE SCALE GENOMIC DNA]</scope>
    <source>
        <strain evidence="3">DSM 12343 / LSv54</strain>
    </source>
</reference>
<organism evidence="2 3">
    <name type="scientific">Desulfotalea psychrophila (strain LSv54 / DSM 12343)</name>
    <dbReference type="NCBI Taxonomy" id="177439"/>
    <lineage>
        <taxon>Bacteria</taxon>
        <taxon>Pseudomonadati</taxon>
        <taxon>Thermodesulfobacteriota</taxon>
        <taxon>Desulfobulbia</taxon>
        <taxon>Desulfobulbales</taxon>
        <taxon>Desulfocapsaceae</taxon>
        <taxon>Desulfotalea</taxon>
    </lineage>
</organism>
<evidence type="ECO:0000313" key="2">
    <source>
        <dbReference type="EMBL" id="CAG34887.1"/>
    </source>
</evidence>
<dbReference type="AlphaFoldDB" id="Q6ARY8"/>
<dbReference type="eggNOG" id="COG3381">
    <property type="taxonomic scope" value="Bacteria"/>
</dbReference>
<dbReference type="EMBL" id="CR522870">
    <property type="protein sequence ID" value="CAG34887.1"/>
    <property type="molecule type" value="Genomic_DNA"/>
</dbReference>
<dbReference type="OrthoDB" id="9795302at2"/>
<evidence type="ECO:0000313" key="3">
    <source>
        <dbReference type="Proteomes" id="UP000000602"/>
    </source>
</evidence>
<accession>Q6ARY8</accession>
<dbReference type="SUPFAM" id="SSF89155">
    <property type="entry name" value="TorD-like"/>
    <property type="match status" value="1"/>
</dbReference>
<dbReference type="PANTHER" id="PTHR34227:SF1">
    <property type="entry name" value="DIMETHYL SULFOXIDE REDUCTASE CHAPERONE-RELATED"/>
    <property type="match status" value="1"/>
</dbReference>
<dbReference type="Gene3D" id="1.10.3480.10">
    <property type="entry name" value="TorD-like"/>
    <property type="match status" value="1"/>
</dbReference>
<proteinExistence type="predicted"/>
<protein>
    <submittedName>
        <fullName evidence="2">Uncharacterized protein</fullName>
    </submittedName>
</protein>
<keyword evidence="3" id="KW-1185">Reference proteome</keyword>
<sequence length="184" mass="21220">MDNKNDITHRTIFLRNFFFAHNKEEIQQAVTELAAFSHTPLPANTDWFKVEADFKRLFSKPTLSPAPPYASAYINENSTKTSAALEIQNFYSFLGVKAPDSQAVDHLSHQLNAYILLLKEQANRPRDQNLKNLQKKFIQVHLEQWLPKFISAMRQEKDLPLAITMVTNSLESWFKAEKIALTNK</sequence>
<dbReference type="InterPro" id="IPR020945">
    <property type="entry name" value="DMSO/NO3_reduct_chaperone"/>
</dbReference>
<dbReference type="Pfam" id="PF02613">
    <property type="entry name" value="Nitrate_red_del"/>
    <property type="match status" value="1"/>
</dbReference>
<dbReference type="KEGG" id="dps:DP0158"/>
<evidence type="ECO:0000256" key="1">
    <source>
        <dbReference type="ARBA" id="ARBA00023186"/>
    </source>
</evidence>